<dbReference type="InterPro" id="IPR015424">
    <property type="entry name" value="PyrdxlP-dep_Trfase"/>
</dbReference>
<name>A0A0C6FKW5_9HYPH</name>
<dbReference type="InterPro" id="IPR015421">
    <property type="entry name" value="PyrdxlP-dep_Trfase_major"/>
</dbReference>
<dbReference type="Proteomes" id="UP000061432">
    <property type="component" value="Chromosome"/>
</dbReference>
<evidence type="ECO:0000256" key="6">
    <source>
        <dbReference type="RuleBase" id="RU003560"/>
    </source>
</evidence>
<evidence type="ECO:0000313" key="7">
    <source>
        <dbReference type="EMBL" id="BAQ45769.1"/>
    </source>
</evidence>
<organism evidence="7 8">
    <name type="scientific">Methylobacterium aquaticum</name>
    <dbReference type="NCBI Taxonomy" id="270351"/>
    <lineage>
        <taxon>Bacteria</taxon>
        <taxon>Pseudomonadati</taxon>
        <taxon>Pseudomonadota</taxon>
        <taxon>Alphaproteobacteria</taxon>
        <taxon>Hyphomicrobiales</taxon>
        <taxon>Methylobacteriaceae</taxon>
        <taxon>Methylobacterium</taxon>
    </lineage>
</organism>
<evidence type="ECO:0000256" key="5">
    <source>
        <dbReference type="ARBA" id="ARBA00022898"/>
    </source>
</evidence>
<keyword evidence="5 6" id="KW-0663">Pyridoxal phosphate</keyword>
<proteinExistence type="inferred from homology"/>
<dbReference type="SUPFAM" id="SSF53383">
    <property type="entry name" value="PLP-dependent transferases"/>
    <property type="match status" value="1"/>
</dbReference>
<dbReference type="PATRIC" id="fig|270351.10.peg.2446"/>
<reference evidence="7 8" key="1">
    <citation type="journal article" date="2015" name="Genome Announc.">
        <title>Complete Genome Sequence of Methylobacterium aquaticum Strain 22A, Isolated from Racomitrium japonicum Moss.</title>
        <authorList>
            <person name="Tani A."/>
            <person name="Ogura Y."/>
            <person name="Hayashi T."/>
            <person name="Kimbara K."/>
        </authorList>
    </citation>
    <scope>NUCLEOTIDE SEQUENCE [LARGE SCALE GENOMIC DNA]</scope>
    <source>
        <strain evidence="7 8">MA-22A</strain>
    </source>
</reference>
<sequence length="459" mass="49013">MRPNSLIELDRDHLIHPVISWKGHEARGATVLQSAQGATLTDAEGHTLLDGFSGLWCVNVGYGHESIVEVAAEQMRRLPYATGYFHFSSEPAIRLAARLAELAPGDLSHVYFTLGGSDAVDSAVRFIRYYYNVTGRPTKKHMIALERGYHGSSTVGAGLTAIPAFHDGFDAPTTLQHHIPSPYPYRNPAGDDDAAVIASSVAALKAKVEELGADNVAAFFAEPVQGSGGVIVPPDGWLKAMREAARELDILFVADEVITGFGRTGPLFGCEHDGVVPDLMTTAKGLTSGYSPMGAVLMSDRIYRAIADGAPAGKPIGHGFTYSAHPVSAAVGLEVLRLYTEGGILENGRRAGERFTAGLERLADHPLVGDVRVRGLLAGVELVTNKEKRTKPSADLGISGHLARFGYRNGVIFRAFADDIVGFAPPLCCTDEDIDTLLGRFEQTLNDVLDVADVRAALA</sequence>
<dbReference type="InterPro" id="IPR049704">
    <property type="entry name" value="Aminotrans_3_PPA_site"/>
</dbReference>
<keyword evidence="3 7" id="KW-0032">Aminotransferase</keyword>
<dbReference type="PROSITE" id="PS00600">
    <property type="entry name" value="AA_TRANSFER_CLASS_3"/>
    <property type="match status" value="1"/>
</dbReference>
<dbReference type="EMBL" id="AP014704">
    <property type="protein sequence ID" value="BAQ45769.1"/>
    <property type="molecule type" value="Genomic_DNA"/>
</dbReference>
<dbReference type="GO" id="GO:0030170">
    <property type="term" value="F:pyridoxal phosphate binding"/>
    <property type="evidence" value="ECO:0007669"/>
    <property type="project" value="InterPro"/>
</dbReference>
<dbReference type="PANTHER" id="PTHR43094:SF1">
    <property type="entry name" value="AMINOTRANSFERASE CLASS-III"/>
    <property type="match status" value="1"/>
</dbReference>
<dbReference type="CDD" id="cd00610">
    <property type="entry name" value="OAT_like"/>
    <property type="match status" value="1"/>
</dbReference>
<dbReference type="AlphaFoldDB" id="A0A0C6FKW5"/>
<dbReference type="GO" id="GO:0008483">
    <property type="term" value="F:transaminase activity"/>
    <property type="evidence" value="ECO:0007669"/>
    <property type="project" value="UniProtKB-KW"/>
</dbReference>
<dbReference type="Pfam" id="PF00202">
    <property type="entry name" value="Aminotran_3"/>
    <property type="match status" value="1"/>
</dbReference>
<keyword evidence="4 7" id="KW-0808">Transferase</keyword>
<comment type="cofactor">
    <cofactor evidence="1">
        <name>pyridoxal 5'-phosphate</name>
        <dbReference type="ChEBI" id="CHEBI:597326"/>
    </cofactor>
</comment>
<evidence type="ECO:0000256" key="4">
    <source>
        <dbReference type="ARBA" id="ARBA00022679"/>
    </source>
</evidence>
<dbReference type="InterPro" id="IPR015422">
    <property type="entry name" value="PyrdxlP-dep_Trfase_small"/>
</dbReference>
<dbReference type="NCBIfam" id="NF004625">
    <property type="entry name" value="PRK05965.1"/>
    <property type="match status" value="1"/>
</dbReference>
<dbReference type="InterPro" id="IPR005814">
    <property type="entry name" value="Aminotrans_3"/>
</dbReference>
<dbReference type="Gene3D" id="3.40.640.10">
    <property type="entry name" value="Type I PLP-dependent aspartate aminotransferase-like (Major domain)"/>
    <property type="match status" value="1"/>
</dbReference>
<dbReference type="FunFam" id="3.40.640.10:FF:000014">
    <property type="entry name" value="Adenosylmethionine-8-amino-7-oxononanoate aminotransferase, probable"/>
    <property type="match status" value="1"/>
</dbReference>
<gene>
    <name evidence="7" type="primary">bioA</name>
    <name evidence="7" type="ORF">Maq22A_c12645</name>
</gene>
<dbReference type="KEGG" id="maqu:Maq22A_c12645"/>
<accession>A0A0C6FKW5</accession>
<evidence type="ECO:0000313" key="8">
    <source>
        <dbReference type="Proteomes" id="UP000061432"/>
    </source>
</evidence>
<dbReference type="OrthoDB" id="9801834at2"/>
<dbReference type="STRING" id="270351.Maq22A_c12645"/>
<dbReference type="PANTHER" id="PTHR43094">
    <property type="entry name" value="AMINOTRANSFERASE"/>
    <property type="match status" value="1"/>
</dbReference>
<evidence type="ECO:0000256" key="2">
    <source>
        <dbReference type="ARBA" id="ARBA00008954"/>
    </source>
</evidence>
<dbReference type="PIRSF" id="PIRSF000521">
    <property type="entry name" value="Transaminase_4ab_Lys_Orn"/>
    <property type="match status" value="1"/>
</dbReference>
<dbReference type="RefSeq" id="WP_060847041.1">
    <property type="nucleotide sequence ID" value="NZ_AP014704.1"/>
</dbReference>
<reference evidence="8" key="2">
    <citation type="submission" date="2015-01" db="EMBL/GenBank/DDBJ databases">
        <title>Complete genome sequence of Methylobacterium aquaticum strain 22A.</title>
        <authorList>
            <person name="Tani A."/>
            <person name="Ogura Y."/>
            <person name="Hayashi T."/>
        </authorList>
    </citation>
    <scope>NUCLEOTIDE SEQUENCE [LARGE SCALE GENOMIC DNA]</scope>
    <source>
        <strain evidence="8">MA-22A</strain>
    </source>
</reference>
<evidence type="ECO:0000256" key="3">
    <source>
        <dbReference type="ARBA" id="ARBA00022576"/>
    </source>
</evidence>
<evidence type="ECO:0000256" key="1">
    <source>
        <dbReference type="ARBA" id="ARBA00001933"/>
    </source>
</evidence>
<comment type="similarity">
    <text evidence="2 6">Belongs to the class-III pyridoxal-phosphate-dependent aminotransferase family.</text>
</comment>
<protein>
    <submittedName>
        <fullName evidence="7">Adenosylmethionine-8-amino-7-oxononanoate aminotransferase</fullName>
    </submittedName>
</protein>
<dbReference type="Gene3D" id="3.90.1150.10">
    <property type="entry name" value="Aspartate Aminotransferase, domain 1"/>
    <property type="match status" value="1"/>
</dbReference>